<gene>
    <name evidence="2" type="ORF">H8B09_18060</name>
</gene>
<evidence type="ECO:0000313" key="2">
    <source>
        <dbReference type="EMBL" id="MBD3920675.1"/>
    </source>
</evidence>
<reference evidence="2 3" key="1">
    <citation type="submission" date="2020-09" db="EMBL/GenBank/DDBJ databases">
        <title>Paenibacillus sp. strain PR3 16S rRNA gene Genome sequencing and assembly.</title>
        <authorList>
            <person name="Kim J."/>
        </authorList>
    </citation>
    <scope>NUCLEOTIDE SEQUENCE [LARGE SCALE GENOMIC DNA]</scope>
    <source>
        <strain evidence="2 3">PR3</strain>
    </source>
</reference>
<sequence>MQTVSILTHSYVDGYNRQFKRLFGGGLERYIRELCGVIHAMGLRPVVHQLSYFEPFRTSFEGTEVIGHTYELGKVSEAFESMAEEAEGLLIYASCLWHPIRFKPGSIGICHGINWDHGSVLMSTKDGIAAAFRQAVQQLDRIVSVDSHFQTYARATCEFDDRDKITLLPNSVDTELYTPTSSANRNQPRKRGYRVIVPRRLSYERGVITMMLAAERLLQTRGDLVIEFAGELVDGTNIADAFRLWHESHPAKKRIEQRAYSMDEMRQAYAGADIAVIPTIFSEGTSLACLEAMSCGVPVVATDVGGLNDLVIDGLNGRRVPPNSDAIADAVDSLLNDKPLRRKFSKFGRETALSFDISRWRKSWMEIIEQQLASRPAP</sequence>
<protein>
    <submittedName>
        <fullName evidence="2">Glycosyltransferase family 4 protein</fullName>
    </submittedName>
</protein>
<dbReference type="SUPFAM" id="SSF53756">
    <property type="entry name" value="UDP-Glycosyltransferase/glycogen phosphorylase"/>
    <property type="match status" value="1"/>
</dbReference>
<proteinExistence type="predicted"/>
<dbReference type="InterPro" id="IPR001296">
    <property type="entry name" value="Glyco_trans_1"/>
</dbReference>
<organism evidence="2 3">
    <name type="scientific">Paenibacillus terricola</name>
    <dbReference type="NCBI Taxonomy" id="2763503"/>
    <lineage>
        <taxon>Bacteria</taxon>
        <taxon>Bacillati</taxon>
        <taxon>Bacillota</taxon>
        <taxon>Bacilli</taxon>
        <taxon>Bacillales</taxon>
        <taxon>Paenibacillaceae</taxon>
        <taxon>Paenibacillus</taxon>
    </lineage>
</organism>
<evidence type="ECO:0000259" key="1">
    <source>
        <dbReference type="Pfam" id="PF00534"/>
    </source>
</evidence>
<dbReference type="EMBL" id="JACXZA010000004">
    <property type="protein sequence ID" value="MBD3920675.1"/>
    <property type="molecule type" value="Genomic_DNA"/>
</dbReference>
<comment type="caution">
    <text evidence="2">The sequence shown here is derived from an EMBL/GenBank/DDBJ whole genome shotgun (WGS) entry which is preliminary data.</text>
</comment>
<accession>A0ABR8MXJ2</accession>
<dbReference type="Gene3D" id="3.40.50.2000">
    <property type="entry name" value="Glycogen Phosphorylase B"/>
    <property type="match status" value="2"/>
</dbReference>
<dbReference type="Proteomes" id="UP000609346">
    <property type="component" value="Unassembled WGS sequence"/>
</dbReference>
<dbReference type="RefSeq" id="WP_191204955.1">
    <property type="nucleotide sequence ID" value="NZ_JACXZA010000004.1"/>
</dbReference>
<feature type="domain" description="Glycosyl transferase family 1" evidence="1">
    <location>
        <begin position="186"/>
        <end position="350"/>
    </location>
</feature>
<dbReference type="CDD" id="cd03801">
    <property type="entry name" value="GT4_PimA-like"/>
    <property type="match status" value="1"/>
</dbReference>
<dbReference type="Pfam" id="PF00534">
    <property type="entry name" value="Glycos_transf_1"/>
    <property type="match status" value="1"/>
</dbReference>
<keyword evidence="3" id="KW-1185">Reference proteome</keyword>
<dbReference type="PANTHER" id="PTHR12526">
    <property type="entry name" value="GLYCOSYLTRANSFERASE"/>
    <property type="match status" value="1"/>
</dbReference>
<evidence type="ECO:0000313" key="3">
    <source>
        <dbReference type="Proteomes" id="UP000609346"/>
    </source>
</evidence>
<name>A0ABR8MXJ2_9BACL</name>